<evidence type="ECO:0000256" key="4">
    <source>
        <dbReference type="ARBA" id="ARBA00023004"/>
    </source>
</evidence>
<keyword evidence="4" id="KW-0408">Iron</keyword>
<evidence type="ECO:0000256" key="2">
    <source>
        <dbReference type="ARBA" id="ARBA00022621"/>
    </source>
</evidence>
<dbReference type="GO" id="GO:0071949">
    <property type="term" value="F:FAD binding"/>
    <property type="evidence" value="ECO:0007669"/>
    <property type="project" value="TreeGrafter"/>
</dbReference>
<dbReference type="GO" id="GO:0005344">
    <property type="term" value="F:oxygen carrier activity"/>
    <property type="evidence" value="ECO:0007669"/>
    <property type="project" value="UniProtKB-KW"/>
</dbReference>
<dbReference type="PANTHER" id="PTHR43396:SF3">
    <property type="entry name" value="FLAVOHEMOPROTEIN"/>
    <property type="match status" value="1"/>
</dbReference>
<gene>
    <name evidence="7" type="ORF">SAMN04488026_105225</name>
</gene>
<evidence type="ECO:0000256" key="3">
    <source>
        <dbReference type="ARBA" id="ARBA00022723"/>
    </source>
</evidence>
<protein>
    <submittedName>
        <fullName evidence="7">Nitric oxide dioxygenase</fullName>
    </submittedName>
</protein>
<evidence type="ECO:0000259" key="6">
    <source>
        <dbReference type="PROSITE" id="PS01033"/>
    </source>
</evidence>
<dbReference type="GO" id="GO:0008941">
    <property type="term" value="F:nitric oxide dioxygenase NAD(P)H activity"/>
    <property type="evidence" value="ECO:0007669"/>
    <property type="project" value="TreeGrafter"/>
</dbReference>
<keyword evidence="7" id="KW-0223">Dioxygenase</keyword>
<keyword evidence="1 5" id="KW-0349">Heme</keyword>
<evidence type="ECO:0000313" key="7">
    <source>
        <dbReference type="EMBL" id="SDK75350.1"/>
    </source>
</evidence>
<dbReference type="RefSeq" id="WP_093161216.1">
    <property type="nucleotide sequence ID" value="NZ_FNEK01000052.1"/>
</dbReference>
<accession>A0A1G9EGS6</accession>
<keyword evidence="3" id="KW-0479">Metal-binding</keyword>
<dbReference type="Gene3D" id="1.10.490.10">
    <property type="entry name" value="Globins"/>
    <property type="match status" value="1"/>
</dbReference>
<keyword evidence="5" id="KW-0813">Transport</keyword>
<dbReference type="GO" id="GO:0071500">
    <property type="term" value="P:cellular response to nitrosative stress"/>
    <property type="evidence" value="ECO:0007669"/>
    <property type="project" value="TreeGrafter"/>
</dbReference>
<comment type="similarity">
    <text evidence="5">Belongs to the globin family.</text>
</comment>
<dbReference type="OrthoDB" id="3213438at2"/>
<dbReference type="InterPro" id="IPR012292">
    <property type="entry name" value="Globin/Proto"/>
</dbReference>
<evidence type="ECO:0000256" key="1">
    <source>
        <dbReference type="ARBA" id="ARBA00022617"/>
    </source>
</evidence>
<dbReference type="GO" id="GO:0046210">
    <property type="term" value="P:nitric oxide catabolic process"/>
    <property type="evidence" value="ECO:0007669"/>
    <property type="project" value="TreeGrafter"/>
</dbReference>
<name>A0A1G9EGS6_9RHOB</name>
<dbReference type="PANTHER" id="PTHR43396">
    <property type="entry name" value="FLAVOHEMOPROTEIN"/>
    <property type="match status" value="1"/>
</dbReference>
<reference evidence="7 8" key="1">
    <citation type="submission" date="2016-10" db="EMBL/GenBank/DDBJ databases">
        <authorList>
            <person name="de Groot N.N."/>
        </authorList>
    </citation>
    <scope>NUCLEOTIDE SEQUENCE [LARGE SCALE GENOMIC DNA]</scope>
    <source>
        <strain evidence="7 8">DSM 25294</strain>
    </source>
</reference>
<dbReference type="GO" id="GO:0046872">
    <property type="term" value="F:metal ion binding"/>
    <property type="evidence" value="ECO:0007669"/>
    <property type="project" value="UniProtKB-KW"/>
</dbReference>
<evidence type="ECO:0000313" key="8">
    <source>
        <dbReference type="Proteomes" id="UP000199382"/>
    </source>
</evidence>
<dbReference type="GO" id="GO:0020037">
    <property type="term" value="F:heme binding"/>
    <property type="evidence" value="ECO:0007669"/>
    <property type="project" value="InterPro"/>
</dbReference>
<sequence length="140" mass="15368">MNKPQITLIQDSFAKIVPIRQQAGEIFYSKLFEIAPEVRPLFKEDVTEQAGKLMTMLGTVVNGLRDLEKIVPIAQKMAVDHVQYGVKTAHYEPVGTALIATLEAGLGDDFTLETREAWVDAYTVLSNVMIDAAEGQGASE</sequence>
<dbReference type="EMBL" id="FNEK01000052">
    <property type="protein sequence ID" value="SDK75350.1"/>
    <property type="molecule type" value="Genomic_DNA"/>
</dbReference>
<organism evidence="7 8">
    <name type="scientific">Aliiruegeria lutimaris</name>
    <dbReference type="NCBI Taxonomy" id="571298"/>
    <lineage>
        <taxon>Bacteria</taxon>
        <taxon>Pseudomonadati</taxon>
        <taxon>Pseudomonadota</taxon>
        <taxon>Alphaproteobacteria</taxon>
        <taxon>Rhodobacterales</taxon>
        <taxon>Roseobacteraceae</taxon>
        <taxon>Aliiruegeria</taxon>
    </lineage>
</organism>
<dbReference type="Pfam" id="PF00042">
    <property type="entry name" value="Globin"/>
    <property type="match status" value="1"/>
</dbReference>
<dbReference type="SUPFAM" id="SSF46458">
    <property type="entry name" value="Globin-like"/>
    <property type="match status" value="1"/>
</dbReference>
<proteinExistence type="inferred from homology"/>
<dbReference type="CDD" id="cd12131">
    <property type="entry name" value="HGbI-like"/>
    <property type="match status" value="1"/>
</dbReference>
<keyword evidence="8" id="KW-1185">Reference proteome</keyword>
<dbReference type="InterPro" id="IPR009050">
    <property type="entry name" value="Globin-like_sf"/>
</dbReference>
<dbReference type="GO" id="GO:0019825">
    <property type="term" value="F:oxygen binding"/>
    <property type="evidence" value="ECO:0007669"/>
    <property type="project" value="InterPro"/>
</dbReference>
<dbReference type="InterPro" id="IPR000971">
    <property type="entry name" value="Globin"/>
</dbReference>
<dbReference type="PROSITE" id="PS01033">
    <property type="entry name" value="GLOBIN"/>
    <property type="match status" value="1"/>
</dbReference>
<evidence type="ECO:0000256" key="5">
    <source>
        <dbReference type="RuleBase" id="RU000356"/>
    </source>
</evidence>
<keyword evidence="7" id="KW-0560">Oxidoreductase</keyword>
<feature type="domain" description="Globin" evidence="6">
    <location>
        <begin position="1"/>
        <end position="134"/>
    </location>
</feature>
<dbReference type="AlphaFoldDB" id="A0A1G9EGS6"/>
<keyword evidence="2 5" id="KW-0561">Oxygen transport</keyword>
<dbReference type="STRING" id="571298.SAMN04488026_105225"/>
<dbReference type="Proteomes" id="UP000199382">
    <property type="component" value="Unassembled WGS sequence"/>
</dbReference>